<reference evidence="2 3" key="1">
    <citation type="journal article" date="2005" name="Int. J. Syst. Evol. Microbiol.">
        <title>Nitrincola lacisaponensis gen. nov., sp. nov., a novel alkaliphilic bacterium isolated from an alkaline, saline lake.</title>
        <authorList>
            <person name="Dimitriu P.A."/>
            <person name="Shukla S.K."/>
            <person name="Conradt J."/>
            <person name="Marquez M.C."/>
            <person name="Ventosa A."/>
            <person name="Maglia A."/>
            <person name="Peyton B.M."/>
            <person name="Pinkart H.C."/>
            <person name="Mormile M.R."/>
        </authorList>
    </citation>
    <scope>NUCLEOTIDE SEQUENCE [LARGE SCALE GENOMIC DNA]</scope>
    <source>
        <strain evidence="2 3">4CA</strain>
    </source>
</reference>
<sequence>MKLYGSTTSPYVRRLRVWLENVPHEFIHIDIFSEQGRATLKSINPALKVPMLVDDWQAVFDSRVIYNYLNHKLGKEVTTADDENAITLINAANDSYVELLLLSRSGIDVQQDALFFNLQRERIQSTLQVLEEQVKLGAFEYWHFPAICLYCLVDWVLFRQMNDFAEFPELQAFHQRHQGRKILQATDPRL</sequence>
<keyword evidence="2" id="KW-0413">Isomerase</keyword>
<dbReference type="InterPro" id="IPR004045">
    <property type="entry name" value="Glutathione_S-Trfase_N"/>
</dbReference>
<feature type="domain" description="GST N-terminal" evidence="1">
    <location>
        <begin position="1"/>
        <end position="77"/>
    </location>
</feature>
<dbReference type="Gene3D" id="1.20.1050.10">
    <property type="match status" value="1"/>
</dbReference>
<dbReference type="Gene3D" id="3.40.30.10">
    <property type="entry name" value="Glutaredoxin"/>
    <property type="match status" value="1"/>
</dbReference>
<evidence type="ECO:0000313" key="3">
    <source>
        <dbReference type="Proteomes" id="UP000027318"/>
    </source>
</evidence>
<dbReference type="RefSeq" id="WP_036547464.1">
    <property type="nucleotide sequence ID" value="NZ_JBKBNO010000004.1"/>
</dbReference>
<dbReference type="EMBL" id="JMSZ01000032">
    <property type="protein sequence ID" value="KDE38949.1"/>
    <property type="molecule type" value="Genomic_DNA"/>
</dbReference>
<dbReference type="STRING" id="267850.ADINL_2078"/>
<organism evidence="2 3">
    <name type="scientific">Nitrincola lacisaponensis</name>
    <dbReference type="NCBI Taxonomy" id="267850"/>
    <lineage>
        <taxon>Bacteria</taxon>
        <taxon>Pseudomonadati</taxon>
        <taxon>Pseudomonadota</taxon>
        <taxon>Gammaproteobacteria</taxon>
        <taxon>Oceanospirillales</taxon>
        <taxon>Oceanospirillaceae</taxon>
        <taxon>Nitrincola</taxon>
    </lineage>
</organism>
<accession>A0A063XZU0</accession>
<proteinExistence type="predicted"/>
<gene>
    <name evidence="2" type="ORF">ADINL_2078</name>
</gene>
<dbReference type="InterPro" id="IPR036249">
    <property type="entry name" value="Thioredoxin-like_sf"/>
</dbReference>
<dbReference type="Proteomes" id="UP000027318">
    <property type="component" value="Unassembled WGS sequence"/>
</dbReference>
<dbReference type="PROSITE" id="PS50404">
    <property type="entry name" value="GST_NTER"/>
    <property type="match status" value="1"/>
</dbReference>
<dbReference type="SUPFAM" id="SSF47616">
    <property type="entry name" value="GST C-terminal domain-like"/>
    <property type="match status" value="1"/>
</dbReference>
<name>A0A063XZU0_9GAMM</name>
<evidence type="ECO:0000313" key="2">
    <source>
        <dbReference type="EMBL" id="KDE38949.1"/>
    </source>
</evidence>
<comment type="caution">
    <text evidence="2">The sequence shown here is derived from an EMBL/GenBank/DDBJ whole genome shotgun (WGS) entry which is preliminary data.</text>
</comment>
<dbReference type="InterPro" id="IPR036282">
    <property type="entry name" value="Glutathione-S-Trfase_C_sf"/>
</dbReference>
<keyword evidence="3" id="KW-1185">Reference proteome</keyword>
<dbReference type="OrthoDB" id="8634103at2"/>
<dbReference type="EC" id="5.2.1.2" evidence="2"/>
<protein>
    <submittedName>
        <fullName evidence="2">Maleylacetoacetate isomerase</fullName>
        <ecNumber evidence="2">5.2.1.2</ecNumber>
    </submittedName>
</protein>
<dbReference type="CDD" id="cd00570">
    <property type="entry name" value="GST_N_family"/>
    <property type="match status" value="1"/>
</dbReference>
<dbReference type="AlphaFoldDB" id="A0A063XZU0"/>
<dbReference type="Pfam" id="PF13417">
    <property type="entry name" value="GST_N_3"/>
    <property type="match status" value="1"/>
</dbReference>
<dbReference type="PATRIC" id="fig|267850.7.peg.2046"/>
<dbReference type="GO" id="GO:0016034">
    <property type="term" value="F:maleylacetoacetate isomerase activity"/>
    <property type="evidence" value="ECO:0007669"/>
    <property type="project" value="UniProtKB-EC"/>
</dbReference>
<dbReference type="SUPFAM" id="SSF52833">
    <property type="entry name" value="Thioredoxin-like"/>
    <property type="match status" value="1"/>
</dbReference>
<evidence type="ECO:0000259" key="1">
    <source>
        <dbReference type="PROSITE" id="PS50404"/>
    </source>
</evidence>